<reference evidence="4" key="1">
    <citation type="submission" date="2017-02" db="UniProtKB">
        <authorList>
            <consortium name="WormBaseParasite"/>
        </authorList>
    </citation>
    <scope>IDENTIFICATION</scope>
</reference>
<keyword evidence="3" id="KW-1185">Reference proteome</keyword>
<protein>
    <submittedName>
        <fullName evidence="4">S ribonuclease</fullName>
    </submittedName>
</protein>
<dbReference type="WBParaSite" id="HPLM_0002110101-mRNA-1">
    <property type="protein sequence ID" value="HPLM_0002110101-mRNA-1"/>
    <property type="gene ID" value="HPLM_0002110101"/>
</dbReference>
<proteinExistence type="predicted"/>
<evidence type="ECO:0000256" key="1">
    <source>
        <dbReference type="SAM" id="MobiDB-lite"/>
    </source>
</evidence>
<organism evidence="4">
    <name type="scientific">Haemonchus placei</name>
    <name type="common">Barber's pole worm</name>
    <dbReference type="NCBI Taxonomy" id="6290"/>
    <lineage>
        <taxon>Eukaryota</taxon>
        <taxon>Metazoa</taxon>
        <taxon>Ecdysozoa</taxon>
        <taxon>Nematoda</taxon>
        <taxon>Chromadorea</taxon>
        <taxon>Rhabditida</taxon>
        <taxon>Rhabditina</taxon>
        <taxon>Rhabditomorpha</taxon>
        <taxon>Strongyloidea</taxon>
        <taxon>Trichostrongylidae</taxon>
        <taxon>Haemonchus</taxon>
    </lineage>
</organism>
<sequence length="82" mass="9067">MPLSSAAPRSSNEKQEDLLDLDIFGAKALLADIQEPSPTPAPPAEPRLERTSKMHSTATPQKKEDAYRATRNYTAISLNFIR</sequence>
<dbReference type="AlphaFoldDB" id="A0A0N4X9Q6"/>
<evidence type="ECO:0000313" key="3">
    <source>
        <dbReference type="Proteomes" id="UP000268014"/>
    </source>
</evidence>
<reference evidence="2 3" key="2">
    <citation type="submission" date="2018-11" db="EMBL/GenBank/DDBJ databases">
        <authorList>
            <consortium name="Pathogen Informatics"/>
        </authorList>
    </citation>
    <scope>NUCLEOTIDE SEQUENCE [LARGE SCALE GENOMIC DNA]</scope>
    <source>
        <strain evidence="2 3">MHpl1</strain>
    </source>
</reference>
<accession>A0A0N4X9Q6</accession>
<dbReference type="Proteomes" id="UP000268014">
    <property type="component" value="Unassembled WGS sequence"/>
</dbReference>
<feature type="region of interest" description="Disordered" evidence="1">
    <location>
        <begin position="32"/>
        <end position="65"/>
    </location>
</feature>
<evidence type="ECO:0000313" key="2">
    <source>
        <dbReference type="EMBL" id="VDO87826.1"/>
    </source>
</evidence>
<evidence type="ECO:0000313" key="4">
    <source>
        <dbReference type="WBParaSite" id="HPLM_0002110101-mRNA-1"/>
    </source>
</evidence>
<dbReference type="EMBL" id="UZAF01022940">
    <property type="protein sequence ID" value="VDO87826.1"/>
    <property type="molecule type" value="Genomic_DNA"/>
</dbReference>
<name>A0A0N4X9Q6_HAEPC</name>
<gene>
    <name evidence="2" type="ORF">HPLM_LOCUS21090</name>
</gene>